<evidence type="ECO:0000259" key="7">
    <source>
        <dbReference type="PROSITE" id="PS50173"/>
    </source>
</evidence>
<evidence type="ECO:0000256" key="5">
    <source>
        <dbReference type="ARBA" id="ARBA00022932"/>
    </source>
</evidence>
<dbReference type="Proteomes" id="UP001198983">
    <property type="component" value="Chromosome"/>
</dbReference>
<keyword evidence="6" id="KW-0808">Transferase</keyword>
<dbReference type="KEGG" id="tem:JW646_13775"/>
<keyword evidence="6" id="KW-0235">DNA replication</keyword>
<evidence type="ECO:0000313" key="8">
    <source>
        <dbReference type="EMBL" id="UEL46701.1"/>
    </source>
</evidence>
<keyword evidence="3 6" id="KW-0548">Nucleotidyltransferase</keyword>
<comment type="similarity">
    <text evidence="1 6">Belongs to the DNA polymerase type-Y family.</text>
</comment>
<keyword evidence="5 6" id="KW-0239">DNA-directed DNA polymerase</keyword>
<dbReference type="InterPro" id="IPR001126">
    <property type="entry name" value="UmuC"/>
</dbReference>
<accession>A0AAX2ZCI1</accession>
<keyword evidence="2 6" id="KW-0515">Mutator protein</keyword>
<dbReference type="GO" id="GO:0005829">
    <property type="term" value="C:cytosol"/>
    <property type="evidence" value="ECO:0007669"/>
    <property type="project" value="TreeGrafter"/>
</dbReference>
<dbReference type="CDD" id="cd03586">
    <property type="entry name" value="PolY_Pol_IV_kappa"/>
    <property type="match status" value="1"/>
</dbReference>
<dbReference type="PANTHER" id="PTHR11076">
    <property type="entry name" value="DNA REPAIR POLYMERASE UMUC / TRANSFERASE FAMILY MEMBER"/>
    <property type="match status" value="1"/>
</dbReference>
<dbReference type="InterPro" id="IPR017961">
    <property type="entry name" value="DNA_pol_Y-fam_little_finger"/>
</dbReference>
<dbReference type="EC" id="2.7.7.7" evidence="6"/>
<comment type="subcellular location">
    <subcellularLocation>
        <location evidence="6">Cytoplasm</location>
    </subcellularLocation>
</comment>
<comment type="subunit">
    <text evidence="6">Monomer.</text>
</comment>
<feature type="active site" evidence="6">
    <location>
        <position position="113"/>
    </location>
</feature>
<dbReference type="HAMAP" id="MF_01113">
    <property type="entry name" value="DNApol_IV"/>
    <property type="match status" value="1"/>
</dbReference>
<keyword evidence="6" id="KW-0234">DNA repair</keyword>
<dbReference type="AlphaFoldDB" id="A0AAX2ZCI1"/>
<dbReference type="GO" id="GO:0009432">
    <property type="term" value="P:SOS response"/>
    <property type="evidence" value="ECO:0007669"/>
    <property type="project" value="TreeGrafter"/>
</dbReference>
<evidence type="ECO:0000256" key="2">
    <source>
        <dbReference type="ARBA" id="ARBA00022457"/>
    </source>
</evidence>
<sequence length="417" mass="47755">MNKRLIFHIDVNSAYLSWTAAYLLDKGYQVDIRNIPSVIGGNEEARHGIVLAKSDPAKNYKIQTGETLFSARIKCKNLVIVPPHYDLFKRCSDFMVELLNEYTPNIQRFSCDECFLDFTSMENLYKNPLDLAYEIKDRIEKELGFTVNIGISSNKLLAKIASDFNKPNKVHTLFPEEIELKMWPLDVGELFGVGKKTLKKLNTYGIKTIGDLANFDVDILKYKLNSYGEQIWKYANGIENSQVRKSNYIGIKSMGNSTTTNFDITTKREASMVISSLCETIGMRLRKNKSCFNVISIHYKTDSFFSRRKQKKLSYFTDSTQDIKKEAIKLFGELWEEEPIRQIGVHVTGLFNNNEVQLSLLEEGNTEKKKNLDKTIDNIRNKYGKYSISTAQFIDTPMPPLCGGINEDDYPMMSSLI</sequence>
<keyword evidence="6" id="KW-0460">Magnesium</keyword>
<dbReference type="SUPFAM" id="SSF100879">
    <property type="entry name" value="Lesion bypass DNA polymerase (Y-family), little finger domain"/>
    <property type="match status" value="1"/>
</dbReference>
<evidence type="ECO:0000256" key="4">
    <source>
        <dbReference type="ARBA" id="ARBA00022763"/>
    </source>
</evidence>
<dbReference type="GO" id="GO:0003684">
    <property type="term" value="F:damaged DNA binding"/>
    <property type="evidence" value="ECO:0007669"/>
    <property type="project" value="InterPro"/>
</dbReference>
<dbReference type="Gene3D" id="1.10.150.20">
    <property type="entry name" value="5' to 3' exonuclease, C-terminal subdomain"/>
    <property type="match status" value="1"/>
</dbReference>
<dbReference type="SUPFAM" id="SSF56672">
    <property type="entry name" value="DNA/RNA polymerases"/>
    <property type="match status" value="1"/>
</dbReference>
<keyword evidence="6" id="KW-0963">Cytoplasm</keyword>
<dbReference type="Gene3D" id="3.30.1490.100">
    <property type="entry name" value="DNA polymerase, Y-family, little finger domain"/>
    <property type="match status" value="1"/>
</dbReference>
<organism evidence="8 9">
    <name type="scientific">Terrisporobacter hibernicus</name>
    <dbReference type="NCBI Taxonomy" id="2813371"/>
    <lineage>
        <taxon>Bacteria</taxon>
        <taxon>Bacillati</taxon>
        <taxon>Bacillota</taxon>
        <taxon>Clostridia</taxon>
        <taxon>Peptostreptococcales</taxon>
        <taxon>Peptostreptococcaceae</taxon>
        <taxon>Terrisporobacter</taxon>
    </lineage>
</organism>
<dbReference type="GO" id="GO:0003887">
    <property type="term" value="F:DNA-directed DNA polymerase activity"/>
    <property type="evidence" value="ECO:0007669"/>
    <property type="project" value="UniProtKB-UniRule"/>
</dbReference>
<dbReference type="PANTHER" id="PTHR11076:SF35">
    <property type="entry name" value="DNA REPAIR PROTEIN HOMOLOG YOBH"/>
    <property type="match status" value="1"/>
</dbReference>
<dbReference type="EMBL" id="CP081135">
    <property type="protein sequence ID" value="UEL46701.1"/>
    <property type="molecule type" value="Genomic_DNA"/>
</dbReference>
<feature type="domain" description="UmuC" evidence="7">
    <location>
        <begin position="6"/>
        <end position="194"/>
    </location>
</feature>
<dbReference type="Gene3D" id="3.40.1170.60">
    <property type="match status" value="1"/>
</dbReference>
<feature type="binding site" evidence="6">
    <location>
        <position position="10"/>
    </location>
    <ligand>
        <name>Mg(2+)</name>
        <dbReference type="ChEBI" id="CHEBI:18420"/>
    </ligand>
</feature>
<dbReference type="GO" id="GO:0000287">
    <property type="term" value="F:magnesium ion binding"/>
    <property type="evidence" value="ECO:0007669"/>
    <property type="project" value="UniProtKB-UniRule"/>
</dbReference>
<dbReference type="InterPro" id="IPR050116">
    <property type="entry name" value="DNA_polymerase-Y"/>
</dbReference>
<dbReference type="Pfam" id="PF00817">
    <property type="entry name" value="IMS"/>
    <property type="match status" value="1"/>
</dbReference>
<feature type="binding site" evidence="6">
    <location>
        <position position="112"/>
    </location>
    <ligand>
        <name>Mg(2+)</name>
        <dbReference type="ChEBI" id="CHEBI:18420"/>
    </ligand>
</feature>
<dbReference type="GO" id="GO:0006261">
    <property type="term" value="P:DNA-templated DNA replication"/>
    <property type="evidence" value="ECO:0007669"/>
    <property type="project" value="UniProtKB-UniRule"/>
</dbReference>
<comment type="catalytic activity">
    <reaction evidence="6">
        <text>DNA(n) + a 2'-deoxyribonucleoside 5'-triphosphate = DNA(n+1) + diphosphate</text>
        <dbReference type="Rhea" id="RHEA:22508"/>
        <dbReference type="Rhea" id="RHEA-COMP:17339"/>
        <dbReference type="Rhea" id="RHEA-COMP:17340"/>
        <dbReference type="ChEBI" id="CHEBI:33019"/>
        <dbReference type="ChEBI" id="CHEBI:61560"/>
        <dbReference type="ChEBI" id="CHEBI:173112"/>
        <dbReference type="EC" id="2.7.7.7"/>
    </reaction>
</comment>
<evidence type="ECO:0000256" key="3">
    <source>
        <dbReference type="ARBA" id="ARBA00022695"/>
    </source>
</evidence>
<dbReference type="GO" id="GO:0006281">
    <property type="term" value="P:DNA repair"/>
    <property type="evidence" value="ECO:0007669"/>
    <property type="project" value="UniProtKB-UniRule"/>
</dbReference>
<evidence type="ECO:0000256" key="1">
    <source>
        <dbReference type="ARBA" id="ARBA00010945"/>
    </source>
</evidence>
<keyword evidence="9" id="KW-1185">Reference proteome</keyword>
<dbReference type="Pfam" id="PF11798">
    <property type="entry name" value="IMS_HHH"/>
    <property type="match status" value="1"/>
</dbReference>
<name>A0AAX2ZCI1_9FIRM</name>
<reference evidence="8 9" key="1">
    <citation type="journal article" date="2023" name="Int. J. Syst. Evol. Microbiol.">
        <title>Terrisporobacter hibernicus sp. nov., isolated from bovine faeces in Northern Ireland.</title>
        <authorList>
            <person name="Mitchell M."/>
            <person name="Nguyen S.V."/>
            <person name="Connor M."/>
            <person name="Fairley D.J."/>
            <person name="Donoghue O."/>
            <person name="Marshall H."/>
            <person name="Koolman L."/>
            <person name="McMullan G."/>
            <person name="Schaffer K.E."/>
            <person name="McGrath J.W."/>
            <person name="Fanning S."/>
        </authorList>
    </citation>
    <scope>NUCLEOTIDE SEQUENCE [LARGE SCALE GENOMIC DNA]</scope>
    <source>
        <strain evidence="8 9">MCA3</strain>
    </source>
</reference>
<proteinExistence type="inferred from homology"/>
<keyword evidence="6" id="KW-0238">DNA-binding</keyword>
<comment type="function">
    <text evidence="6">Poorly processive, error-prone DNA polymerase involved in untargeted mutagenesis. Copies undamaged DNA at stalled replication forks, which arise in vivo from mismatched or misaligned primer ends. These misaligned primers can be extended by PolIV. Exhibits no 3'-5' exonuclease (proofreading) activity. May be involved in translesional synthesis, in conjunction with the beta clamp from PolIII.</text>
</comment>
<dbReference type="GO" id="GO:0042276">
    <property type="term" value="P:error-prone translesion synthesis"/>
    <property type="evidence" value="ECO:0007669"/>
    <property type="project" value="TreeGrafter"/>
</dbReference>
<evidence type="ECO:0000256" key="6">
    <source>
        <dbReference type="HAMAP-Rule" id="MF_01113"/>
    </source>
</evidence>
<gene>
    <name evidence="6" type="primary">dinB</name>
    <name evidence="8" type="ORF">JW646_13775</name>
</gene>
<keyword evidence="4 6" id="KW-0227">DNA damage</keyword>
<feature type="site" description="Substrate discrimination" evidence="6">
    <location>
        <position position="15"/>
    </location>
</feature>
<dbReference type="RefSeq" id="WP_228415468.1">
    <property type="nucleotide sequence ID" value="NZ_CP081135.1"/>
</dbReference>
<dbReference type="InterPro" id="IPR022880">
    <property type="entry name" value="DNApol_IV"/>
</dbReference>
<comment type="cofactor">
    <cofactor evidence="6">
        <name>Mg(2+)</name>
        <dbReference type="ChEBI" id="CHEBI:18420"/>
    </cofactor>
    <text evidence="6">Binds 2 magnesium ions per subunit.</text>
</comment>
<dbReference type="PROSITE" id="PS50173">
    <property type="entry name" value="UMUC"/>
    <property type="match status" value="1"/>
</dbReference>
<dbReference type="InterPro" id="IPR036775">
    <property type="entry name" value="DNA_pol_Y-fam_lit_finger_sf"/>
</dbReference>
<keyword evidence="6" id="KW-0479">Metal-binding</keyword>
<dbReference type="Pfam" id="PF11799">
    <property type="entry name" value="IMS_C"/>
    <property type="match status" value="1"/>
</dbReference>
<protein>
    <recommendedName>
        <fullName evidence="6">DNA polymerase IV</fullName>
        <shortName evidence="6">Pol IV</shortName>
        <ecNumber evidence="6">2.7.7.7</ecNumber>
    </recommendedName>
</protein>
<dbReference type="InterPro" id="IPR043502">
    <property type="entry name" value="DNA/RNA_pol_sf"/>
</dbReference>
<dbReference type="InterPro" id="IPR043128">
    <property type="entry name" value="Rev_trsase/Diguanyl_cyclase"/>
</dbReference>
<dbReference type="Gene3D" id="3.30.70.270">
    <property type="match status" value="1"/>
</dbReference>
<dbReference type="InterPro" id="IPR024728">
    <property type="entry name" value="PolY_HhH_motif"/>
</dbReference>
<evidence type="ECO:0000313" key="9">
    <source>
        <dbReference type="Proteomes" id="UP001198983"/>
    </source>
</evidence>